<feature type="region of interest" description="Disordered" evidence="1">
    <location>
        <begin position="46"/>
        <end position="94"/>
    </location>
</feature>
<sequence length="94" mass="9040">MIDQVVDLGGNIIDIVFNAITGNWASLAKAVVNTVGSLTDLGSSAIDSSSEADAGQAGDAAEGAGSSFGDIFGSSSAAEGTETVTEGADAAAAE</sequence>
<organism evidence="2 3">
    <name type="scientific">Candidatus Corynebacterium gallistercoris</name>
    <dbReference type="NCBI Taxonomy" id="2838530"/>
    <lineage>
        <taxon>Bacteria</taxon>
        <taxon>Bacillati</taxon>
        <taxon>Actinomycetota</taxon>
        <taxon>Actinomycetes</taxon>
        <taxon>Mycobacteriales</taxon>
        <taxon>Corynebacteriaceae</taxon>
        <taxon>Corynebacterium</taxon>
    </lineage>
</organism>
<gene>
    <name evidence="2" type="ORF">H9867_05815</name>
</gene>
<dbReference type="Proteomes" id="UP000824189">
    <property type="component" value="Unassembled WGS sequence"/>
</dbReference>
<reference evidence="2" key="2">
    <citation type="submission" date="2021-04" db="EMBL/GenBank/DDBJ databases">
        <authorList>
            <person name="Gilroy R."/>
        </authorList>
    </citation>
    <scope>NUCLEOTIDE SEQUENCE</scope>
    <source>
        <strain evidence="2">4376</strain>
    </source>
</reference>
<proteinExistence type="predicted"/>
<accession>A0A9D1RYA0</accession>
<dbReference type="EMBL" id="DXFZ01000071">
    <property type="protein sequence ID" value="HIW95987.1"/>
    <property type="molecule type" value="Genomic_DNA"/>
</dbReference>
<comment type="caution">
    <text evidence="2">The sequence shown here is derived from an EMBL/GenBank/DDBJ whole genome shotgun (WGS) entry which is preliminary data.</text>
</comment>
<evidence type="ECO:0000313" key="2">
    <source>
        <dbReference type="EMBL" id="HIW95987.1"/>
    </source>
</evidence>
<protein>
    <submittedName>
        <fullName evidence="2">Uncharacterized protein</fullName>
    </submittedName>
</protein>
<reference evidence="2" key="1">
    <citation type="journal article" date="2021" name="PeerJ">
        <title>Extensive microbial diversity within the chicken gut microbiome revealed by metagenomics and culture.</title>
        <authorList>
            <person name="Gilroy R."/>
            <person name="Ravi A."/>
            <person name="Getino M."/>
            <person name="Pursley I."/>
            <person name="Horton D.L."/>
            <person name="Alikhan N.F."/>
            <person name="Baker D."/>
            <person name="Gharbi K."/>
            <person name="Hall N."/>
            <person name="Watson M."/>
            <person name="Adriaenssens E.M."/>
            <person name="Foster-Nyarko E."/>
            <person name="Jarju S."/>
            <person name="Secka A."/>
            <person name="Antonio M."/>
            <person name="Oren A."/>
            <person name="Chaudhuri R.R."/>
            <person name="La Ragione R."/>
            <person name="Hildebrand F."/>
            <person name="Pallen M.J."/>
        </authorList>
    </citation>
    <scope>NUCLEOTIDE SEQUENCE</scope>
    <source>
        <strain evidence="2">4376</strain>
    </source>
</reference>
<name>A0A9D1RYA0_9CORY</name>
<feature type="compositionally biased region" description="Low complexity" evidence="1">
    <location>
        <begin position="46"/>
        <end position="78"/>
    </location>
</feature>
<evidence type="ECO:0000256" key="1">
    <source>
        <dbReference type="SAM" id="MobiDB-lite"/>
    </source>
</evidence>
<evidence type="ECO:0000313" key="3">
    <source>
        <dbReference type="Proteomes" id="UP000824189"/>
    </source>
</evidence>
<dbReference type="AlphaFoldDB" id="A0A9D1RYA0"/>